<protein>
    <submittedName>
        <fullName evidence="1">Uncharacterized protein</fullName>
    </submittedName>
</protein>
<dbReference type="Pfam" id="PF20289">
    <property type="entry name" value="MComp1"/>
    <property type="match status" value="1"/>
</dbReference>
<dbReference type="OrthoDB" id="2083773at2"/>
<reference evidence="2" key="1">
    <citation type="submission" date="2016-10" db="EMBL/GenBank/DDBJ databases">
        <authorList>
            <person name="Varghese N."/>
            <person name="Submissions S."/>
        </authorList>
    </citation>
    <scope>NUCLEOTIDE SEQUENCE [LARGE SCALE GENOMIC DNA]</scope>
    <source>
        <strain evidence="2">DSM 17933</strain>
    </source>
</reference>
<dbReference type="Proteomes" id="UP000199643">
    <property type="component" value="Unassembled WGS sequence"/>
</dbReference>
<dbReference type="InterPro" id="IPR046905">
    <property type="entry name" value="ABC-3C_MC1"/>
</dbReference>
<name>A0A1G7Z4W7_9SPHI</name>
<organism evidence="1 2">
    <name type="scientific">Pedobacter terrae</name>
    <dbReference type="NCBI Taxonomy" id="405671"/>
    <lineage>
        <taxon>Bacteria</taxon>
        <taxon>Pseudomonadati</taxon>
        <taxon>Bacteroidota</taxon>
        <taxon>Sphingobacteriia</taxon>
        <taxon>Sphingobacteriales</taxon>
        <taxon>Sphingobacteriaceae</taxon>
        <taxon>Pedobacter</taxon>
    </lineage>
</organism>
<dbReference type="EMBL" id="FNCH01000015">
    <property type="protein sequence ID" value="SDH03812.1"/>
    <property type="molecule type" value="Genomic_DNA"/>
</dbReference>
<accession>A0A1G7Z4W7</accession>
<sequence length="188" mass="22151">MSNISLEIRIKKILEELYPSIKLTIHIEKYISNIHTFFVKFPSEAALTKDWENLSNSIAVYYQSQLPDEFEIWNLYLFYITDSNADKHLKYRIENDTVSSRKILLTYDREINDEFITSIVEEHITNKNLKLLPPEKRSDAQKTEFERNPLLWQVIEQSGIIEDKKGVVKSSAVLELLEQKIKDEIQKS</sequence>
<dbReference type="RefSeq" id="WP_090502192.1">
    <property type="nucleotide sequence ID" value="NZ_FNCH01000015.1"/>
</dbReference>
<keyword evidence="2" id="KW-1185">Reference proteome</keyword>
<evidence type="ECO:0000313" key="2">
    <source>
        <dbReference type="Proteomes" id="UP000199643"/>
    </source>
</evidence>
<evidence type="ECO:0000313" key="1">
    <source>
        <dbReference type="EMBL" id="SDH03812.1"/>
    </source>
</evidence>
<proteinExistence type="predicted"/>
<dbReference type="AlphaFoldDB" id="A0A1G7Z4W7"/>
<gene>
    <name evidence="1" type="ORF">SAMN05421827_11574</name>
</gene>
<dbReference type="STRING" id="405671.SAMN05421827_11574"/>